<feature type="signal peptide" evidence="1">
    <location>
        <begin position="1"/>
        <end position="20"/>
    </location>
</feature>
<dbReference type="EMBL" id="WFLN01000005">
    <property type="protein sequence ID" value="KAB8032031.1"/>
    <property type="molecule type" value="Genomic_DNA"/>
</dbReference>
<reference evidence="2 3" key="1">
    <citation type="submission" date="2019-10" db="EMBL/GenBank/DDBJ databases">
        <title>New genus of Silvanigrellaceae.</title>
        <authorList>
            <person name="Pitt A."/>
            <person name="Hahn M.W."/>
        </authorList>
    </citation>
    <scope>NUCLEOTIDE SEQUENCE [LARGE SCALE GENOMIC DNA]</scope>
    <source>
        <strain evidence="2 3">33A1-SZDP</strain>
    </source>
</reference>
<sequence length="142" mass="16363">MKTFFTITLLSLLSAHSAFSQLVKQNTFENSDWSGTHCSPYADSILQGTYNYKFSNGNKIEGYLVYYTDMSCTTKTGYSENMTSGTYKILNSWHEGSNEVFNIQVKYDHLNYDLTFKVTLNENEMTLCRNSNRSCGKYLRIK</sequence>
<gene>
    <name evidence="2" type="ORF">GCL57_05125</name>
</gene>
<name>A0A833N4I3_9BACT</name>
<proteinExistence type="predicted"/>
<evidence type="ECO:0008006" key="4">
    <source>
        <dbReference type="Google" id="ProtNLM"/>
    </source>
</evidence>
<protein>
    <recommendedName>
        <fullName evidence="4">Lipocalin-like domain-containing protein</fullName>
    </recommendedName>
</protein>
<dbReference type="AlphaFoldDB" id="A0A833N4I3"/>
<feature type="chain" id="PRO_5032910711" description="Lipocalin-like domain-containing protein" evidence="1">
    <location>
        <begin position="21"/>
        <end position="142"/>
    </location>
</feature>
<accession>A0A833N4I3</accession>
<evidence type="ECO:0000313" key="2">
    <source>
        <dbReference type="EMBL" id="KAB8032031.1"/>
    </source>
</evidence>
<evidence type="ECO:0000256" key="1">
    <source>
        <dbReference type="SAM" id="SignalP"/>
    </source>
</evidence>
<comment type="caution">
    <text evidence="2">The sequence shown here is derived from an EMBL/GenBank/DDBJ whole genome shotgun (WGS) entry which is preliminary data.</text>
</comment>
<evidence type="ECO:0000313" key="3">
    <source>
        <dbReference type="Proteomes" id="UP000442694"/>
    </source>
</evidence>
<keyword evidence="3" id="KW-1185">Reference proteome</keyword>
<organism evidence="2 3">
    <name type="scientific">Fluviispira multicolorata</name>
    <dbReference type="NCBI Taxonomy" id="2654512"/>
    <lineage>
        <taxon>Bacteria</taxon>
        <taxon>Pseudomonadati</taxon>
        <taxon>Bdellovibrionota</taxon>
        <taxon>Oligoflexia</taxon>
        <taxon>Silvanigrellales</taxon>
        <taxon>Silvanigrellaceae</taxon>
        <taxon>Fluviispira</taxon>
    </lineage>
</organism>
<keyword evidence="1" id="KW-0732">Signal</keyword>
<dbReference type="Proteomes" id="UP000442694">
    <property type="component" value="Unassembled WGS sequence"/>
</dbReference>
<dbReference type="RefSeq" id="WP_152212206.1">
    <property type="nucleotide sequence ID" value="NZ_WFLN01000005.1"/>
</dbReference>